<gene>
    <name evidence="1" type="ORF">B0H17DRAFT_1141582</name>
</gene>
<dbReference type="AlphaFoldDB" id="A0AAD7CZG2"/>
<proteinExistence type="predicted"/>
<name>A0AAD7CZG2_MYCRO</name>
<reference evidence="1" key="1">
    <citation type="submission" date="2023-03" db="EMBL/GenBank/DDBJ databases">
        <title>Massive genome expansion in bonnet fungi (Mycena s.s.) driven by repeated elements and novel gene families across ecological guilds.</title>
        <authorList>
            <consortium name="Lawrence Berkeley National Laboratory"/>
            <person name="Harder C.B."/>
            <person name="Miyauchi S."/>
            <person name="Viragh M."/>
            <person name="Kuo A."/>
            <person name="Thoen E."/>
            <person name="Andreopoulos B."/>
            <person name="Lu D."/>
            <person name="Skrede I."/>
            <person name="Drula E."/>
            <person name="Henrissat B."/>
            <person name="Morin E."/>
            <person name="Kohler A."/>
            <person name="Barry K."/>
            <person name="LaButti K."/>
            <person name="Morin E."/>
            <person name="Salamov A."/>
            <person name="Lipzen A."/>
            <person name="Mereny Z."/>
            <person name="Hegedus B."/>
            <person name="Baldrian P."/>
            <person name="Stursova M."/>
            <person name="Weitz H."/>
            <person name="Taylor A."/>
            <person name="Grigoriev I.V."/>
            <person name="Nagy L.G."/>
            <person name="Martin F."/>
            <person name="Kauserud H."/>
        </authorList>
    </citation>
    <scope>NUCLEOTIDE SEQUENCE</scope>
    <source>
        <strain evidence="1">CBHHK067</strain>
    </source>
</reference>
<keyword evidence="2" id="KW-1185">Reference proteome</keyword>
<protein>
    <submittedName>
        <fullName evidence="1">Uncharacterized protein</fullName>
    </submittedName>
</protein>
<organism evidence="1 2">
    <name type="scientific">Mycena rosella</name>
    <name type="common">Pink bonnet</name>
    <name type="synonym">Agaricus rosellus</name>
    <dbReference type="NCBI Taxonomy" id="1033263"/>
    <lineage>
        <taxon>Eukaryota</taxon>
        <taxon>Fungi</taxon>
        <taxon>Dikarya</taxon>
        <taxon>Basidiomycota</taxon>
        <taxon>Agaricomycotina</taxon>
        <taxon>Agaricomycetes</taxon>
        <taxon>Agaricomycetidae</taxon>
        <taxon>Agaricales</taxon>
        <taxon>Marasmiineae</taxon>
        <taxon>Mycenaceae</taxon>
        <taxon>Mycena</taxon>
    </lineage>
</organism>
<evidence type="ECO:0000313" key="2">
    <source>
        <dbReference type="Proteomes" id="UP001221757"/>
    </source>
</evidence>
<sequence length="206" mass="22362">MAADVLVPEEPVLPDISVPSEDCTPDAVPILKEPTPPDIHEISLQKCRKILNLVSPRQIERRSYVHCLVISQGDIRKIQGQNLLLQAAAPPKPFTTSLKVHPLLFQKAVGKRCGGVIMWRCFDVAVPSFWGFPWACTTQATDIGGEVIKGTSATPGTLHNQQILPIRLEFGHILLDDHSVSPILLARGTGPPILAPSVPPPVGDLF</sequence>
<dbReference type="Proteomes" id="UP001221757">
    <property type="component" value="Unassembled WGS sequence"/>
</dbReference>
<evidence type="ECO:0000313" key="1">
    <source>
        <dbReference type="EMBL" id="KAJ7671140.1"/>
    </source>
</evidence>
<comment type="caution">
    <text evidence="1">The sequence shown here is derived from an EMBL/GenBank/DDBJ whole genome shotgun (WGS) entry which is preliminary data.</text>
</comment>
<accession>A0AAD7CZG2</accession>
<dbReference type="EMBL" id="JARKIE010000175">
    <property type="protein sequence ID" value="KAJ7671140.1"/>
    <property type="molecule type" value="Genomic_DNA"/>
</dbReference>